<feature type="compositionally biased region" description="Polar residues" evidence="1">
    <location>
        <begin position="150"/>
        <end position="168"/>
    </location>
</feature>
<gene>
    <name evidence="2" type="ORF">BCR33DRAFT_306569</name>
</gene>
<feature type="region of interest" description="Disordered" evidence="1">
    <location>
        <begin position="140"/>
        <end position="168"/>
    </location>
</feature>
<reference evidence="2 3" key="1">
    <citation type="submission" date="2016-07" db="EMBL/GenBank/DDBJ databases">
        <title>Pervasive Adenine N6-methylation of Active Genes in Fungi.</title>
        <authorList>
            <consortium name="DOE Joint Genome Institute"/>
            <person name="Mondo S.J."/>
            <person name="Dannebaum R.O."/>
            <person name="Kuo R.C."/>
            <person name="Labutti K."/>
            <person name="Haridas S."/>
            <person name="Kuo A."/>
            <person name="Salamov A."/>
            <person name="Ahrendt S.R."/>
            <person name="Lipzen A."/>
            <person name="Sullivan W."/>
            <person name="Andreopoulos W.B."/>
            <person name="Clum A."/>
            <person name="Lindquist E."/>
            <person name="Daum C."/>
            <person name="Ramamoorthy G.K."/>
            <person name="Gryganskyi A."/>
            <person name="Culley D."/>
            <person name="Magnuson J.K."/>
            <person name="James T.Y."/>
            <person name="O'Malley M.A."/>
            <person name="Stajich J.E."/>
            <person name="Spatafora J.W."/>
            <person name="Visel A."/>
            <person name="Grigoriev I.V."/>
        </authorList>
    </citation>
    <scope>NUCLEOTIDE SEQUENCE [LARGE SCALE GENOMIC DNA]</scope>
    <source>
        <strain evidence="2 3">JEL800</strain>
    </source>
</reference>
<dbReference type="Proteomes" id="UP000193642">
    <property type="component" value="Unassembled WGS sequence"/>
</dbReference>
<comment type="caution">
    <text evidence="2">The sequence shown here is derived from an EMBL/GenBank/DDBJ whole genome shotgun (WGS) entry which is preliminary data.</text>
</comment>
<organism evidence="2 3">
    <name type="scientific">Rhizoclosmatium globosum</name>
    <dbReference type="NCBI Taxonomy" id="329046"/>
    <lineage>
        <taxon>Eukaryota</taxon>
        <taxon>Fungi</taxon>
        <taxon>Fungi incertae sedis</taxon>
        <taxon>Chytridiomycota</taxon>
        <taxon>Chytridiomycota incertae sedis</taxon>
        <taxon>Chytridiomycetes</taxon>
        <taxon>Chytridiales</taxon>
        <taxon>Chytriomycetaceae</taxon>
        <taxon>Rhizoclosmatium</taxon>
    </lineage>
</organism>
<sequence length="188" mass="20434">MLPSPTGDGTFALSMKATIDPLSPNLNYFWSLYTDSACTTFLIDQSGNLLSNGKGLNPDTLGVNNAPGCYANHQETVLNYDKSKQSLLTAYTGSDCKTAAKVTVNPTYSNNCTDVPTCTRDPTTGEYYTRSCSSSHLQISLHEPNPFSPTPQNTLRSNNSQTTNASSPSLPKQFFLIRVFQAEVLETL</sequence>
<protein>
    <submittedName>
        <fullName evidence="2">Uncharacterized protein</fullName>
    </submittedName>
</protein>
<evidence type="ECO:0000313" key="2">
    <source>
        <dbReference type="EMBL" id="ORY42248.1"/>
    </source>
</evidence>
<name>A0A1Y2C5D7_9FUNG</name>
<evidence type="ECO:0000256" key="1">
    <source>
        <dbReference type="SAM" id="MobiDB-lite"/>
    </source>
</evidence>
<proteinExistence type="predicted"/>
<accession>A0A1Y2C5D7</accession>
<dbReference type="AlphaFoldDB" id="A0A1Y2C5D7"/>
<dbReference type="EMBL" id="MCGO01000029">
    <property type="protein sequence ID" value="ORY42248.1"/>
    <property type="molecule type" value="Genomic_DNA"/>
</dbReference>
<keyword evidence="3" id="KW-1185">Reference proteome</keyword>
<evidence type="ECO:0000313" key="3">
    <source>
        <dbReference type="Proteomes" id="UP000193642"/>
    </source>
</evidence>